<dbReference type="Pfam" id="PF13091">
    <property type="entry name" value="PLDc_2"/>
    <property type="match status" value="1"/>
</dbReference>
<keyword evidence="2" id="KW-0677">Repeat</keyword>
<dbReference type="SMART" id="SM00155">
    <property type="entry name" value="PLDc"/>
    <property type="match status" value="2"/>
</dbReference>
<dbReference type="GO" id="GO:0004630">
    <property type="term" value="F:phospholipase D activity"/>
    <property type="evidence" value="ECO:0007669"/>
    <property type="project" value="UniProtKB-EC"/>
</dbReference>
<dbReference type="InterPro" id="IPR001736">
    <property type="entry name" value="PLipase_D/transphosphatidylase"/>
</dbReference>
<dbReference type="SUPFAM" id="SSF56024">
    <property type="entry name" value="Phospholipase D/nuclease"/>
    <property type="match status" value="2"/>
</dbReference>
<protein>
    <submittedName>
        <fullName evidence="6">Phosphatidylserine/phosphatidylglycerophosphate/cardiolipin synthase</fullName>
    </submittedName>
</protein>
<gene>
    <name evidence="6" type="ORF">GA0070610_3651</name>
</gene>
<dbReference type="PANTHER" id="PTHR18896">
    <property type="entry name" value="PHOSPHOLIPASE D"/>
    <property type="match status" value="1"/>
</dbReference>
<evidence type="ECO:0000313" key="7">
    <source>
        <dbReference type="Proteomes" id="UP000198251"/>
    </source>
</evidence>
<feature type="domain" description="PLD phosphodiesterase" evidence="5">
    <location>
        <begin position="390"/>
        <end position="417"/>
    </location>
</feature>
<proteinExistence type="predicted"/>
<evidence type="ECO:0000256" key="2">
    <source>
        <dbReference type="ARBA" id="ARBA00022737"/>
    </source>
</evidence>
<organism evidence="6 7">
    <name type="scientific">Micromonospora echinofusca</name>
    <dbReference type="NCBI Taxonomy" id="47858"/>
    <lineage>
        <taxon>Bacteria</taxon>
        <taxon>Bacillati</taxon>
        <taxon>Actinomycetota</taxon>
        <taxon>Actinomycetes</taxon>
        <taxon>Micromonosporales</taxon>
        <taxon>Micromonosporaceae</taxon>
        <taxon>Micromonospora</taxon>
    </lineage>
</organism>
<dbReference type="GO" id="GO:0009395">
    <property type="term" value="P:phospholipid catabolic process"/>
    <property type="evidence" value="ECO:0007669"/>
    <property type="project" value="TreeGrafter"/>
</dbReference>
<evidence type="ECO:0000259" key="5">
    <source>
        <dbReference type="PROSITE" id="PS50035"/>
    </source>
</evidence>
<keyword evidence="4" id="KW-0443">Lipid metabolism</keyword>
<dbReference type="Proteomes" id="UP000198251">
    <property type="component" value="Chromosome I"/>
</dbReference>
<dbReference type="PANTHER" id="PTHR18896:SF76">
    <property type="entry name" value="PHOSPHOLIPASE"/>
    <property type="match status" value="1"/>
</dbReference>
<evidence type="ECO:0000256" key="3">
    <source>
        <dbReference type="ARBA" id="ARBA00022801"/>
    </source>
</evidence>
<dbReference type="InterPro" id="IPR025202">
    <property type="entry name" value="PLD-like_dom"/>
</dbReference>
<comment type="catalytic activity">
    <reaction evidence="1">
        <text>a 1,2-diacyl-sn-glycero-3-phosphocholine + H2O = a 1,2-diacyl-sn-glycero-3-phosphate + choline + H(+)</text>
        <dbReference type="Rhea" id="RHEA:14445"/>
        <dbReference type="ChEBI" id="CHEBI:15354"/>
        <dbReference type="ChEBI" id="CHEBI:15377"/>
        <dbReference type="ChEBI" id="CHEBI:15378"/>
        <dbReference type="ChEBI" id="CHEBI:57643"/>
        <dbReference type="ChEBI" id="CHEBI:58608"/>
        <dbReference type="EC" id="3.1.4.4"/>
    </reaction>
</comment>
<reference evidence="6 7" key="1">
    <citation type="submission" date="2016-06" db="EMBL/GenBank/DDBJ databases">
        <authorList>
            <person name="Kjaerup R.B."/>
            <person name="Dalgaard T.S."/>
            <person name="Juul-Madsen H.R."/>
        </authorList>
    </citation>
    <scope>NUCLEOTIDE SEQUENCE [LARGE SCALE GENOMIC DNA]</scope>
    <source>
        <strain evidence="6 7">DSM 43913</strain>
    </source>
</reference>
<evidence type="ECO:0000313" key="6">
    <source>
        <dbReference type="EMBL" id="SCG17340.1"/>
    </source>
</evidence>
<keyword evidence="7" id="KW-1185">Reference proteome</keyword>
<dbReference type="AlphaFoldDB" id="A0A1C5GC27"/>
<dbReference type="PROSITE" id="PS50035">
    <property type="entry name" value="PLD"/>
    <property type="match status" value="1"/>
</dbReference>
<evidence type="ECO:0000256" key="4">
    <source>
        <dbReference type="ARBA" id="ARBA00023098"/>
    </source>
</evidence>
<dbReference type="InterPro" id="IPR015679">
    <property type="entry name" value="PLipase_D_fam"/>
</dbReference>
<dbReference type="Gene3D" id="3.30.870.10">
    <property type="entry name" value="Endonuclease Chain A"/>
    <property type="match status" value="2"/>
</dbReference>
<keyword evidence="3" id="KW-0378">Hydrolase</keyword>
<sequence>MRTRDVGPTVRTLSTSGGWNVAPRNWFLNAAERANPVSELPVWTSGNLAEPLIHGVAYFDRLVDEVEALEAGDHLFFTDWRGDPDQRLRPDGPTVAQLFARAAQRGVVVKGLIWRSHLDLLAYSEAENRNLSETVSAAGGEVLLDQRVRRGGSHHQKLVVLRHPRAPERDVAFAGGIDLCHSRRDDAAHRGDPQAVQMSTRYGAHPPWHDVQLAVRGPAVGALDTTFRERWSDPMPLDSENPLAYLRDRLRGADLRPDPLPPQPADPPPCGPHHVQVLRTYPAVRPRYSFAPDGERTVARGYTKAVRRARRLIYLEDQYLWSTEVADLFAKALRDNPDLHLVAVVPRYPDVDGRLALPPNTVGREQALSLCERAAPERVHVFDVENHAGAPVYVHAKVCVVDDVWASVGSDNFNRRSWTHDSELSCAVLDETRDERAPTDPAGLGDGARLFARELRLRLWREHLDRDPDGGEEADLVDPADAVAAITAAADALRRWYDTGRAGPRPPGRLLPHRAERLPWYTRAWALPAYRLVYDPDGRPLRARRSGTW</sequence>
<dbReference type="CDD" id="cd09105">
    <property type="entry name" value="PLDc_vPLD1_2_like_2"/>
    <property type="match status" value="1"/>
</dbReference>
<accession>A0A1C5GC27</accession>
<dbReference type="EMBL" id="LT607733">
    <property type="protein sequence ID" value="SCG17340.1"/>
    <property type="molecule type" value="Genomic_DNA"/>
</dbReference>
<evidence type="ECO:0000256" key="1">
    <source>
        <dbReference type="ARBA" id="ARBA00000798"/>
    </source>
</evidence>
<name>A0A1C5GC27_MICEH</name>